<sequence>MSFLVHSLRNVRIVAKEVPQIRYFSQLRPQTTSKLARPSFQASPIFQRLSRSFLTDASPVISRPTGQDAWIRYGTTALAVGGSVVAIQMFLNRETRDELSAAERSLLNESFQYTGAGLALTAIGARSLFKSGFAFRLMATNPWVVLGVSLVGSIGTMMGVLYTPPENTVQKHLFWLGFNACQAATLSPLFFVSPAILSRAALYTCGVVGSLSYVGATARNDKYLYMGGPLLAGVTVVALSSLAPMALPLGMRGLQFAEAISLYGGLAVFGGFVLFDTQKILHHARLAAQGSMVADPLRESVSLELDMINIFIRLVQILGMRNNSKK</sequence>
<accession>A0A164XDU0</accession>
<feature type="transmembrane region" description="Helical" evidence="5">
    <location>
        <begin position="111"/>
        <end position="129"/>
    </location>
</feature>
<evidence type="ECO:0000256" key="2">
    <source>
        <dbReference type="ARBA" id="ARBA00022692"/>
    </source>
</evidence>
<dbReference type="AlphaFoldDB" id="A0A164XDU0"/>
<comment type="subcellular location">
    <subcellularLocation>
        <location evidence="1">Membrane</location>
        <topology evidence="1">Multi-pass membrane protein</topology>
    </subcellularLocation>
</comment>
<dbReference type="EMBL" id="KV419400">
    <property type="protein sequence ID" value="KZS95876.1"/>
    <property type="molecule type" value="Genomic_DNA"/>
</dbReference>
<dbReference type="PANTHER" id="PTHR23291">
    <property type="entry name" value="BAX INHIBITOR-RELATED"/>
    <property type="match status" value="1"/>
</dbReference>
<dbReference type="STRING" id="1314777.A0A164XDU0"/>
<dbReference type="GO" id="GO:0005743">
    <property type="term" value="C:mitochondrial inner membrane"/>
    <property type="evidence" value="ECO:0007669"/>
    <property type="project" value="TreeGrafter"/>
</dbReference>
<proteinExistence type="inferred from homology"/>
<dbReference type="Proteomes" id="UP000076722">
    <property type="component" value="Unassembled WGS sequence"/>
</dbReference>
<evidence type="ECO:0000256" key="5">
    <source>
        <dbReference type="RuleBase" id="RU004379"/>
    </source>
</evidence>
<keyword evidence="2 5" id="KW-0812">Transmembrane</keyword>
<keyword evidence="7" id="KW-1185">Reference proteome</keyword>
<keyword evidence="3 5" id="KW-1133">Transmembrane helix</keyword>
<reference evidence="6 7" key="1">
    <citation type="journal article" date="2016" name="Mol. Biol. Evol.">
        <title>Comparative Genomics of Early-Diverging Mushroom-Forming Fungi Provides Insights into the Origins of Lignocellulose Decay Capabilities.</title>
        <authorList>
            <person name="Nagy L.G."/>
            <person name="Riley R."/>
            <person name="Tritt A."/>
            <person name="Adam C."/>
            <person name="Daum C."/>
            <person name="Floudas D."/>
            <person name="Sun H."/>
            <person name="Yadav J.S."/>
            <person name="Pangilinan J."/>
            <person name="Larsson K.H."/>
            <person name="Matsuura K."/>
            <person name="Barry K."/>
            <person name="Labutti K."/>
            <person name="Kuo R."/>
            <person name="Ohm R.A."/>
            <person name="Bhattacharya S.S."/>
            <person name="Shirouzu T."/>
            <person name="Yoshinaga Y."/>
            <person name="Martin F.M."/>
            <person name="Grigoriev I.V."/>
            <person name="Hibbett D.S."/>
        </authorList>
    </citation>
    <scope>NUCLEOTIDE SEQUENCE [LARGE SCALE GENOMIC DNA]</scope>
    <source>
        <strain evidence="6 7">HHB9708</strain>
    </source>
</reference>
<dbReference type="InterPro" id="IPR006214">
    <property type="entry name" value="Bax_inhibitor_1-related"/>
</dbReference>
<feature type="transmembrane region" description="Helical" evidence="5">
    <location>
        <begin position="253"/>
        <end position="275"/>
    </location>
</feature>
<dbReference type="Pfam" id="PF01027">
    <property type="entry name" value="Bax1-I"/>
    <property type="match status" value="1"/>
</dbReference>
<evidence type="ECO:0000313" key="6">
    <source>
        <dbReference type="EMBL" id="KZS95876.1"/>
    </source>
</evidence>
<evidence type="ECO:0000256" key="3">
    <source>
        <dbReference type="ARBA" id="ARBA00022989"/>
    </source>
</evidence>
<name>A0A164XDU0_9AGAM</name>
<organism evidence="6 7">
    <name type="scientific">Sistotremastrum niveocremeum HHB9708</name>
    <dbReference type="NCBI Taxonomy" id="1314777"/>
    <lineage>
        <taxon>Eukaryota</taxon>
        <taxon>Fungi</taxon>
        <taxon>Dikarya</taxon>
        <taxon>Basidiomycota</taxon>
        <taxon>Agaricomycotina</taxon>
        <taxon>Agaricomycetes</taxon>
        <taxon>Sistotremastrales</taxon>
        <taxon>Sistotremastraceae</taxon>
        <taxon>Sertulicium</taxon>
        <taxon>Sertulicium niveocremeum</taxon>
    </lineage>
</organism>
<evidence type="ECO:0008006" key="8">
    <source>
        <dbReference type="Google" id="ProtNLM"/>
    </source>
</evidence>
<feature type="transmembrane region" description="Helical" evidence="5">
    <location>
        <begin position="141"/>
        <end position="162"/>
    </location>
</feature>
<protein>
    <recommendedName>
        <fullName evidence="8">Bax inhibitor family protein</fullName>
    </recommendedName>
</protein>
<dbReference type="OrthoDB" id="1277691at2759"/>
<keyword evidence="4 5" id="KW-0472">Membrane</keyword>
<dbReference type="PANTHER" id="PTHR23291:SF112">
    <property type="entry name" value="GROWTH HORMONE-INDUCIBLE TRANSMEMBRANE PROTEIN"/>
    <property type="match status" value="1"/>
</dbReference>
<feature type="transmembrane region" description="Helical" evidence="5">
    <location>
        <begin position="223"/>
        <end position="247"/>
    </location>
</feature>
<evidence type="ECO:0000256" key="1">
    <source>
        <dbReference type="ARBA" id="ARBA00004141"/>
    </source>
</evidence>
<gene>
    <name evidence="6" type="ORF">SISNIDRAFT_451521</name>
</gene>
<evidence type="ECO:0000256" key="4">
    <source>
        <dbReference type="ARBA" id="ARBA00023136"/>
    </source>
</evidence>
<feature type="transmembrane region" description="Helical" evidence="5">
    <location>
        <begin position="196"/>
        <end position="216"/>
    </location>
</feature>
<feature type="transmembrane region" description="Helical" evidence="5">
    <location>
        <begin position="70"/>
        <end position="91"/>
    </location>
</feature>
<evidence type="ECO:0000313" key="7">
    <source>
        <dbReference type="Proteomes" id="UP000076722"/>
    </source>
</evidence>
<comment type="similarity">
    <text evidence="5">Belongs to the BI1 family.</text>
</comment>